<evidence type="ECO:0000313" key="1">
    <source>
        <dbReference type="EMBL" id="VVC44402.1"/>
    </source>
</evidence>
<sequence>MEKVYFQGLRFLGGLRHFLKAERRLKMNLAVEDLQLQKLMKTSSEFEILSDPIVG</sequence>
<dbReference type="EMBL" id="CABPRJ010002379">
    <property type="protein sequence ID" value="VVC44402.1"/>
    <property type="molecule type" value="Genomic_DNA"/>
</dbReference>
<evidence type="ECO:0000313" key="2">
    <source>
        <dbReference type="Proteomes" id="UP000325440"/>
    </source>
</evidence>
<accession>A0A5E4NKU7</accession>
<name>A0A5E4NKU7_9HEMI</name>
<dbReference type="Proteomes" id="UP000325440">
    <property type="component" value="Unassembled WGS sequence"/>
</dbReference>
<reference evidence="1 2" key="1">
    <citation type="submission" date="2019-08" db="EMBL/GenBank/DDBJ databases">
        <authorList>
            <person name="Alioto T."/>
            <person name="Alioto T."/>
            <person name="Gomez Garrido J."/>
        </authorList>
    </citation>
    <scope>NUCLEOTIDE SEQUENCE [LARGE SCALE GENOMIC DNA]</scope>
</reference>
<gene>
    <name evidence="1" type="ORF">CINCED_3A007788</name>
</gene>
<keyword evidence="2" id="KW-1185">Reference proteome</keyword>
<proteinExistence type="predicted"/>
<dbReference type="AlphaFoldDB" id="A0A5E4NKU7"/>
<protein>
    <submittedName>
        <fullName evidence="1">Uncharacterized protein</fullName>
    </submittedName>
</protein>
<organism evidence="1 2">
    <name type="scientific">Cinara cedri</name>
    <dbReference type="NCBI Taxonomy" id="506608"/>
    <lineage>
        <taxon>Eukaryota</taxon>
        <taxon>Metazoa</taxon>
        <taxon>Ecdysozoa</taxon>
        <taxon>Arthropoda</taxon>
        <taxon>Hexapoda</taxon>
        <taxon>Insecta</taxon>
        <taxon>Pterygota</taxon>
        <taxon>Neoptera</taxon>
        <taxon>Paraneoptera</taxon>
        <taxon>Hemiptera</taxon>
        <taxon>Sternorrhyncha</taxon>
        <taxon>Aphidomorpha</taxon>
        <taxon>Aphidoidea</taxon>
        <taxon>Aphididae</taxon>
        <taxon>Lachninae</taxon>
        <taxon>Cinara</taxon>
    </lineage>
</organism>